<gene>
    <name evidence="7" type="ORF">EIN_074260</name>
</gene>
<dbReference type="Pfam" id="PF05192">
    <property type="entry name" value="MutS_III"/>
    <property type="match status" value="1"/>
</dbReference>
<keyword evidence="3" id="KW-0067">ATP-binding</keyword>
<dbReference type="GO" id="GO:0006312">
    <property type="term" value="P:mitotic recombination"/>
    <property type="evidence" value="ECO:0007669"/>
    <property type="project" value="TreeGrafter"/>
</dbReference>
<evidence type="ECO:0000256" key="5">
    <source>
        <dbReference type="ARBA" id="ARBA00023204"/>
    </source>
</evidence>
<dbReference type="PROSITE" id="PS00486">
    <property type="entry name" value="DNA_MISMATCH_REPAIR_2"/>
    <property type="match status" value="1"/>
</dbReference>
<dbReference type="InterPro" id="IPR011184">
    <property type="entry name" value="DNA_mismatch_repair_Msh2"/>
</dbReference>
<dbReference type="InterPro" id="IPR027417">
    <property type="entry name" value="P-loop_NTPase"/>
</dbReference>
<dbReference type="SUPFAM" id="SSF48334">
    <property type="entry name" value="DNA repair protein MutS, domain III"/>
    <property type="match status" value="1"/>
</dbReference>
<sequence>MEEVPQDESDTMTLSPEIISGLHITSETKELSLFSLLNKTKTANGKKLLENYILHPLTNKTQINFRLDLVQSFVDNSPARLRIMEEGLVLIPDITRITKTIEKITLENVVILYNVIQSTKKICEFLDDIKGTQIGLQITFPLKKCLADLVNYEELVNTLIDLDAAHNGVYRIRDDFDETLRDIREKLDEIDKLFTAAQLQTASDLGVKADKVKLVEYNSNTVLRVAKGIEKTVKADSRFKVLQSLKGECKFTFKTLQELNVKKAELVKKQDKVSQTFVDEIVKVVVGYKSSFEEISSVVSLIDVIQSFATTAVNSEESYVRPVITEDAGNIILMKARHPLAETLSSSGFVENDVYINRETSRFQIVTGPNMGGKSTYLRMIGMCVIMAQIGMYVPCDSAEVAICDNVMCRIGAGDDIVQGVSTFMAEMKDSAQILRKATSKTLVLIDELGRGTSTFDGFGIAWGISEYLINEIGCFCVFATHFHEVTALEKRNAGVKNVHVVASIVNRQLVLKYKVNDGSTDQSLAVYVAEWADFPKEVVDEAKKKAHDLELETDSKKKLETFNEKMPNREVIYDNVTQQVVIEGKRIIKEFNVALRQTEPDKIDQLRAKYKAMICTNDFLKLLDRVSH</sequence>
<dbReference type="GO" id="GO:0140664">
    <property type="term" value="F:ATP-dependent DNA damage sensor activity"/>
    <property type="evidence" value="ECO:0007669"/>
    <property type="project" value="InterPro"/>
</dbReference>
<feature type="domain" description="DNA mismatch repair proteins mutS family" evidence="6">
    <location>
        <begin position="442"/>
        <end position="458"/>
    </location>
</feature>
<name>A0A0A1UF49_ENTIV</name>
<dbReference type="OMA" id="LVRFPQK"/>
<dbReference type="Proteomes" id="UP000014680">
    <property type="component" value="Unassembled WGS sequence"/>
</dbReference>
<keyword evidence="5" id="KW-0227">DNA damage</keyword>
<dbReference type="Pfam" id="PF05190">
    <property type="entry name" value="MutS_IV"/>
    <property type="match status" value="1"/>
</dbReference>
<dbReference type="InterPro" id="IPR045076">
    <property type="entry name" value="MutS"/>
</dbReference>
<dbReference type="Gene3D" id="1.10.1420.10">
    <property type="match status" value="2"/>
</dbReference>
<evidence type="ECO:0000313" key="8">
    <source>
        <dbReference type="Proteomes" id="UP000014680"/>
    </source>
</evidence>
<dbReference type="GeneID" id="14891560"/>
<protein>
    <submittedName>
        <fullName evidence="7">DNA mismatch repair protein MsH2, putative</fullName>
    </submittedName>
</protein>
<keyword evidence="5" id="KW-0234">DNA repair</keyword>
<keyword evidence="8" id="KW-1185">Reference proteome</keyword>
<dbReference type="PIRSF" id="PIRSF005813">
    <property type="entry name" value="MSH2"/>
    <property type="match status" value="1"/>
</dbReference>
<dbReference type="SUPFAM" id="SSF52540">
    <property type="entry name" value="P-loop containing nucleoside triphosphate hydrolases"/>
    <property type="match status" value="1"/>
</dbReference>
<keyword evidence="2" id="KW-0547">Nucleotide-binding</keyword>
<keyword evidence="4" id="KW-0238">DNA-binding</keyword>
<dbReference type="PANTHER" id="PTHR11361">
    <property type="entry name" value="DNA MISMATCH REPAIR PROTEIN MUTS FAMILY MEMBER"/>
    <property type="match status" value="1"/>
</dbReference>
<dbReference type="Gene3D" id="3.40.50.300">
    <property type="entry name" value="P-loop containing nucleotide triphosphate hydrolases"/>
    <property type="match status" value="1"/>
</dbReference>
<dbReference type="AlphaFoldDB" id="A0A0A1UF49"/>
<dbReference type="SMART" id="SM00534">
    <property type="entry name" value="MUTSac"/>
    <property type="match status" value="1"/>
</dbReference>
<dbReference type="InterPro" id="IPR000432">
    <property type="entry name" value="DNA_mismatch_repair_MutS_C"/>
</dbReference>
<dbReference type="InterPro" id="IPR036187">
    <property type="entry name" value="DNA_mismatch_repair_MutS_sf"/>
</dbReference>
<dbReference type="FunFam" id="3.40.50.300:FF:005021">
    <property type="entry name" value="Predicted protein"/>
    <property type="match status" value="1"/>
</dbReference>
<comment type="similarity">
    <text evidence="1">Belongs to the DNA mismatch repair MutS family.</text>
</comment>
<dbReference type="InterPro" id="IPR007861">
    <property type="entry name" value="DNA_mismatch_repair_MutS_clamp"/>
</dbReference>
<dbReference type="Pfam" id="PF00488">
    <property type="entry name" value="MutS_V"/>
    <property type="match status" value="1"/>
</dbReference>
<dbReference type="PANTHER" id="PTHR11361:SF35">
    <property type="entry name" value="DNA MISMATCH REPAIR PROTEIN MSH2"/>
    <property type="match status" value="1"/>
</dbReference>
<accession>A0A0A1UF49</accession>
<dbReference type="GO" id="GO:0006298">
    <property type="term" value="P:mismatch repair"/>
    <property type="evidence" value="ECO:0007669"/>
    <property type="project" value="InterPro"/>
</dbReference>
<proteinExistence type="inferred from homology"/>
<dbReference type="GO" id="GO:0005524">
    <property type="term" value="F:ATP binding"/>
    <property type="evidence" value="ECO:0007669"/>
    <property type="project" value="UniProtKB-KW"/>
</dbReference>
<dbReference type="InterPro" id="IPR007696">
    <property type="entry name" value="DNA_mismatch_repair_MutS_core"/>
</dbReference>
<dbReference type="SMART" id="SM00533">
    <property type="entry name" value="MUTSd"/>
    <property type="match status" value="1"/>
</dbReference>
<reference evidence="7 8" key="1">
    <citation type="submission" date="2012-10" db="EMBL/GenBank/DDBJ databases">
        <authorList>
            <person name="Zafar N."/>
            <person name="Inman J."/>
            <person name="Hall N."/>
            <person name="Lorenzi H."/>
            <person name="Caler E."/>
        </authorList>
    </citation>
    <scope>NUCLEOTIDE SEQUENCE [LARGE SCALE GENOMIC DNA]</scope>
    <source>
        <strain evidence="7 8">IP1</strain>
    </source>
</reference>
<organism evidence="7 8">
    <name type="scientific">Entamoeba invadens IP1</name>
    <dbReference type="NCBI Taxonomy" id="370355"/>
    <lineage>
        <taxon>Eukaryota</taxon>
        <taxon>Amoebozoa</taxon>
        <taxon>Evosea</taxon>
        <taxon>Archamoebae</taxon>
        <taxon>Mastigamoebida</taxon>
        <taxon>Entamoebidae</taxon>
        <taxon>Entamoeba</taxon>
    </lineage>
</organism>
<evidence type="ECO:0000256" key="1">
    <source>
        <dbReference type="ARBA" id="ARBA00006271"/>
    </source>
</evidence>
<dbReference type="GO" id="GO:0032301">
    <property type="term" value="C:MutSalpha complex"/>
    <property type="evidence" value="ECO:0007669"/>
    <property type="project" value="TreeGrafter"/>
</dbReference>
<evidence type="ECO:0000259" key="6">
    <source>
        <dbReference type="PROSITE" id="PS00486"/>
    </source>
</evidence>
<dbReference type="KEGG" id="eiv:EIN_074260"/>
<evidence type="ECO:0000256" key="4">
    <source>
        <dbReference type="ARBA" id="ARBA00023125"/>
    </source>
</evidence>
<evidence type="ECO:0000256" key="2">
    <source>
        <dbReference type="ARBA" id="ARBA00022741"/>
    </source>
</evidence>
<dbReference type="EMBL" id="KB206336">
    <property type="protein sequence ID" value="ELP92583.1"/>
    <property type="molecule type" value="Genomic_DNA"/>
</dbReference>
<evidence type="ECO:0000313" key="7">
    <source>
        <dbReference type="EMBL" id="ELP92583.1"/>
    </source>
</evidence>
<dbReference type="OrthoDB" id="295033at2759"/>
<evidence type="ECO:0000256" key="3">
    <source>
        <dbReference type="ARBA" id="ARBA00022840"/>
    </source>
</evidence>
<dbReference type="VEuPathDB" id="AmoebaDB:EIN_074260"/>
<dbReference type="GO" id="GO:0030983">
    <property type="term" value="F:mismatched DNA binding"/>
    <property type="evidence" value="ECO:0007669"/>
    <property type="project" value="InterPro"/>
</dbReference>
<dbReference type="RefSeq" id="XP_004259354.1">
    <property type="nucleotide sequence ID" value="XM_004259306.1"/>
</dbReference>